<dbReference type="Gene3D" id="3.40.50.720">
    <property type="entry name" value="NAD(P)-binding Rossmann-like Domain"/>
    <property type="match status" value="1"/>
</dbReference>
<accession>A0A512NIW3</accession>
<protein>
    <submittedName>
        <fullName evidence="3">Oxidoreductase</fullName>
    </submittedName>
</protein>
<dbReference type="PANTHER" id="PTHR43377">
    <property type="entry name" value="BILIVERDIN REDUCTASE A"/>
    <property type="match status" value="1"/>
</dbReference>
<dbReference type="Pfam" id="PF22725">
    <property type="entry name" value="GFO_IDH_MocA_C3"/>
    <property type="match status" value="1"/>
</dbReference>
<dbReference type="SUPFAM" id="SSF55347">
    <property type="entry name" value="Glyceraldehyde-3-phosphate dehydrogenase-like, C-terminal domain"/>
    <property type="match status" value="1"/>
</dbReference>
<dbReference type="AlphaFoldDB" id="A0A512NIW3"/>
<dbReference type="EMBL" id="BKAJ01000113">
    <property type="protein sequence ID" value="GEP58891.1"/>
    <property type="molecule type" value="Genomic_DNA"/>
</dbReference>
<dbReference type="PANTHER" id="PTHR43377:SF6">
    <property type="entry name" value="GFO_IDH_MOCA-LIKE OXIDOREDUCTASE N-TERMINAL DOMAIN-CONTAINING PROTEIN"/>
    <property type="match status" value="1"/>
</dbReference>
<dbReference type="Gene3D" id="3.30.360.10">
    <property type="entry name" value="Dihydrodipicolinate Reductase, domain 2"/>
    <property type="match status" value="1"/>
</dbReference>
<reference evidence="3 4" key="1">
    <citation type="submission" date="2019-07" db="EMBL/GenBank/DDBJ databases">
        <title>Whole genome shotgun sequence of Reyranella soli NBRC 108950.</title>
        <authorList>
            <person name="Hosoyama A."/>
            <person name="Uohara A."/>
            <person name="Ohji S."/>
            <person name="Ichikawa N."/>
        </authorList>
    </citation>
    <scope>NUCLEOTIDE SEQUENCE [LARGE SCALE GENOMIC DNA]</scope>
    <source>
        <strain evidence="3 4">NBRC 108950</strain>
    </source>
</reference>
<evidence type="ECO:0000259" key="1">
    <source>
        <dbReference type="Pfam" id="PF01408"/>
    </source>
</evidence>
<dbReference type="SUPFAM" id="SSF51735">
    <property type="entry name" value="NAD(P)-binding Rossmann-fold domains"/>
    <property type="match status" value="1"/>
</dbReference>
<keyword evidence="4" id="KW-1185">Reference proteome</keyword>
<feature type="domain" description="Gfo/Idh/MocA-like oxidoreductase N-terminal" evidence="1">
    <location>
        <begin position="3"/>
        <end position="121"/>
    </location>
</feature>
<gene>
    <name evidence="3" type="ORF">RSO01_60570</name>
</gene>
<proteinExistence type="predicted"/>
<evidence type="ECO:0000259" key="2">
    <source>
        <dbReference type="Pfam" id="PF22725"/>
    </source>
</evidence>
<evidence type="ECO:0000313" key="4">
    <source>
        <dbReference type="Proteomes" id="UP000321058"/>
    </source>
</evidence>
<sequence>MIGIGVIGYGYWGPNLARSVAETEGCRLAGIADFSAAALARAGKRYPGLALHQDPRALIDDPAVDAVLIATPVATHHDLAAAALRAGKHVIVEKPIADSSDDARRLIEEATRRNLTLMVDHTFVYTSAVQKIGEIIRSGDLGDVYYYDSTRVNLGLFQHDVNVIWDLAVHDLSVLDYLLQEKPTAVSASGARHIRGRQENMAHLSLFYPSGTVAYLNVNWLAPVKVRQTLVGGSRKMIVWNDLEPTEKIKVYDRGVTCGEGPEQLAARISYRSGDMWAPQLSVKEALLTEIEHFVDCVTHGREPITSGRCGLTVVETLEAAMLSLRQRGQPIDISPKRMAS</sequence>
<dbReference type="Proteomes" id="UP000321058">
    <property type="component" value="Unassembled WGS sequence"/>
</dbReference>
<feature type="domain" description="GFO/IDH/MocA-like oxidoreductase" evidence="2">
    <location>
        <begin position="129"/>
        <end position="238"/>
    </location>
</feature>
<dbReference type="InterPro" id="IPR036291">
    <property type="entry name" value="NAD(P)-bd_dom_sf"/>
</dbReference>
<dbReference type="Pfam" id="PF01408">
    <property type="entry name" value="GFO_IDH_MocA"/>
    <property type="match status" value="1"/>
</dbReference>
<dbReference type="GO" id="GO:0000166">
    <property type="term" value="F:nucleotide binding"/>
    <property type="evidence" value="ECO:0007669"/>
    <property type="project" value="InterPro"/>
</dbReference>
<dbReference type="RefSeq" id="WP_147154278.1">
    <property type="nucleotide sequence ID" value="NZ_BKAJ01000113.1"/>
</dbReference>
<organism evidence="3 4">
    <name type="scientific">Reyranella soli</name>
    <dbReference type="NCBI Taxonomy" id="1230389"/>
    <lineage>
        <taxon>Bacteria</taxon>
        <taxon>Pseudomonadati</taxon>
        <taxon>Pseudomonadota</taxon>
        <taxon>Alphaproteobacteria</taxon>
        <taxon>Hyphomicrobiales</taxon>
        <taxon>Reyranellaceae</taxon>
        <taxon>Reyranella</taxon>
    </lineage>
</organism>
<dbReference type="InterPro" id="IPR051450">
    <property type="entry name" value="Gfo/Idh/MocA_Oxidoreductases"/>
</dbReference>
<evidence type="ECO:0000313" key="3">
    <source>
        <dbReference type="EMBL" id="GEP58891.1"/>
    </source>
</evidence>
<dbReference type="InterPro" id="IPR055170">
    <property type="entry name" value="GFO_IDH_MocA-like_dom"/>
</dbReference>
<comment type="caution">
    <text evidence="3">The sequence shown here is derived from an EMBL/GenBank/DDBJ whole genome shotgun (WGS) entry which is preliminary data.</text>
</comment>
<dbReference type="InterPro" id="IPR000683">
    <property type="entry name" value="Gfo/Idh/MocA-like_OxRdtase_N"/>
</dbReference>
<name>A0A512NIW3_9HYPH</name>
<dbReference type="OrthoDB" id="9800846at2"/>